<sequence>MKATFSITLLASLISASAFASSYSAPQPLVAPSEFKGVHGLAVDHQGRLLAGSVVGNSIYQVDPDNGEVSTFIGPDQGQADDIAIGPNGEMAWTGFYSGQVLYRENDDAPVRVLAEGKPGINSIAFNQQTGKLFASQVFLGDALWEIDVKGESEPRLIKKDMGGFNGFEVGKDDWVYGPLWFKGEVVKINPVDGEMKTVADGFGTPAAVNFDSKGNLYVVDTLSGQLMRVDIATGDTELVAELDTALDNLAIDAQDRIYVSNMADNGISQVNPSTGEVRVITQGELAVPAGIALAEDGKTLYVSDVFAFRSVDTTTGEVHDIRRAHGSDVEYPIAVGLGKTRLLLTSFSTGTLQVIDRDGHSTIRLIHGLNAPSDAIELPDGSIVVSELASGSLVHLSGAELDNKRTLADGLQGPVQMILGQDGQIYLTEAAGFLTRVDPASGEVKRVAERLLMPEGLAQTADGNFVIAETAAQRLIGLNVETGERSTLAENLPIGFPAGPGMPPSGIPTGVAVAADGTVYFTSDVDNGLYKIELEPAGS</sequence>
<proteinExistence type="predicted"/>
<evidence type="ECO:0000313" key="3">
    <source>
        <dbReference type="Proteomes" id="UP000463138"/>
    </source>
</evidence>
<evidence type="ECO:0000256" key="1">
    <source>
        <dbReference type="SAM" id="SignalP"/>
    </source>
</evidence>
<dbReference type="Gene3D" id="2.40.10.500">
    <property type="match status" value="1"/>
</dbReference>
<dbReference type="InterPro" id="IPR015943">
    <property type="entry name" value="WD40/YVTN_repeat-like_dom_sf"/>
</dbReference>
<feature type="signal peptide" evidence="1">
    <location>
        <begin position="1"/>
        <end position="20"/>
    </location>
</feature>
<dbReference type="PANTHER" id="PTHR40274:SF4">
    <property type="entry name" value="BLL1406 PROTEIN"/>
    <property type="match status" value="1"/>
</dbReference>
<keyword evidence="3" id="KW-1185">Reference proteome</keyword>
<reference evidence="2 3" key="1">
    <citation type="submission" date="2018-07" db="EMBL/GenBank/DDBJ databases">
        <title>Pseudomonas laoshanensis sp. nov., isolated from soil.</title>
        <authorList>
            <person name="Sun J."/>
            <person name="Yu L."/>
            <person name="Wang M."/>
            <person name="Zhang C."/>
        </authorList>
    </citation>
    <scope>NUCLEOTIDE SEQUENCE [LARGE SCALE GENOMIC DNA]</scope>
    <source>
        <strain evidence="2 3">Y22</strain>
    </source>
</reference>
<dbReference type="InterPro" id="IPR051344">
    <property type="entry name" value="Vgb"/>
</dbReference>
<dbReference type="Proteomes" id="UP000463138">
    <property type="component" value="Unassembled WGS sequence"/>
</dbReference>
<dbReference type="OrthoDB" id="30052at2"/>
<organism evidence="2 3">
    <name type="scientific">Halopseudomonas laoshanensis</name>
    <dbReference type="NCBI Taxonomy" id="2268758"/>
    <lineage>
        <taxon>Bacteria</taxon>
        <taxon>Pseudomonadati</taxon>
        <taxon>Pseudomonadota</taxon>
        <taxon>Gammaproteobacteria</taxon>
        <taxon>Pseudomonadales</taxon>
        <taxon>Pseudomonadaceae</taxon>
        <taxon>Halopseudomonas</taxon>
    </lineage>
</organism>
<dbReference type="InterPro" id="IPR011042">
    <property type="entry name" value="6-blade_b-propeller_TolB-like"/>
</dbReference>
<accession>A0A7V7GS04</accession>
<dbReference type="PANTHER" id="PTHR40274">
    <property type="entry name" value="VIRGINIAMYCIN B LYASE"/>
    <property type="match status" value="1"/>
</dbReference>
<comment type="caution">
    <text evidence="2">The sequence shown here is derived from an EMBL/GenBank/DDBJ whole genome shotgun (WGS) entry which is preliminary data.</text>
</comment>
<protein>
    <recommendedName>
        <fullName evidence="4">SMP-30/Gluconolactonase/LRE-like region domain-containing protein</fullName>
    </recommendedName>
</protein>
<dbReference type="SUPFAM" id="SSF63829">
    <property type="entry name" value="Calcium-dependent phosphotriesterase"/>
    <property type="match status" value="2"/>
</dbReference>
<keyword evidence="1" id="KW-0732">Signal</keyword>
<name>A0A7V7GS04_9GAMM</name>
<dbReference type="Gene3D" id="2.130.10.10">
    <property type="entry name" value="YVTN repeat-like/Quinoprotein amine dehydrogenase"/>
    <property type="match status" value="1"/>
</dbReference>
<feature type="chain" id="PRO_5030572897" description="SMP-30/Gluconolactonase/LRE-like region domain-containing protein" evidence="1">
    <location>
        <begin position="21"/>
        <end position="540"/>
    </location>
</feature>
<dbReference type="Gene3D" id="2.120.10.30">
    <property type="entry name" value="TolB, C-terminal domain"/>
    <property type="match status" value="1"/>
</dbReference>
<evidence type="ECO:0008006" key="4">
    <source>
        <dbReference type="Google" id="ProtNLM"/>
    </source>
</evidence>
<evidence type="ECO:0000313" key="2">
    <source>
        <dbReference type="EMBL" id="KAA0693415.1"/>
    </source>
</evidence>
<dbReference type="RefSeq" id="WP_149333173.1">
    <property type="nucleotide sequence ID" value="NZ_QOVF01000004.1"/>
</dbReference>
<dbReference type="EMBL" id="QOVF01000004">
    <property type="protein sequence ID" value="KAA0693415.1"/>
    <property type="molecule type" value="Genomic_DNA"/>
</dbReference>
<gene>
    <name evidence="2" type="ORF">DT594_13525</name>
</gene>
<dbReference type="AlphaFoldDB" id="A0A7V7GS04"/>